<evidence type="ECO:0000259" key="3">
    <source>
        <dbReference type="Pfam" id="PF02826"/>
    </source>
</evidence>
<dbReference type="InterPro" id="IPR006140">
    <property type="entry name" value="D-isomer_DH_NAD-bd"/>
</dbReference>
<dbReference type="Pfam" id="PF02826">
    <property type="entry name" value="2-Hacid_dh_C"/>
    <property type="match status" value="1"/>
</dbReference>
<keyword evidence="2" id="KW-0520">NAD</keyword>
<comment type="caution">
    <text evidence="4">The sequence shown here is derived from an EMBL/GenBank/DDBJ whole genome shotgun (WGS) entry which is preliminary data.</text>
</comment>
<dbReference type="CDD" id="cd05300">
    <property type="entry name" value="2-Hacid_dh_1"/>
    <property type="match status" value="1"/>
</dbReference>
<reference evidence="4 5" key="1">
    <citation type="submission" date="2023-02" db="EMBL/GenBank/DDBJ databases">
        <title>Vibrio intestini sp. nov., a close relative of Vibrio cholerae isolated from the intestine of Healthy Culter dabryi.</title>
        <authorList>
            <person name="Wu N."/>
        </authorList>
    </citation>
    <scope>NUCLEOTIDE SEQUENCE [LARGE SCALE GENOMIC DNA]</scope>
    <source>
        <strain evidence="4 5">DSL-7</strain>
    </source>
</reference>
<name>A0ABT5V1H7_9VIBR</name>
<proteinExistence type="predicted"/>
<protein>
    <submittedName>
        <fullName evidence="4">D-2-hydroxyacid dehydrogenase</fullName>
    </submittedName>
</protein>
<keyword evidence="1" id="KW-0560">Oxidoreductase</keyword>
<dbReference type="RefSeq" id="WP_274723242.1">
    <property type="nucleotide sequence ID" value="NZ_JARBFT010000011.1"/>
</dbReference>
<dbReference type="SUPFAM" id="SSF51735">
    <property type="entry name" value="NAD(P)-binding Rossmann-fold domains"/>
    <property type="match status" value="1"/>
</dbReference>
<feature type="domain" description="D-isomer specific 2-hydroxyacid dehydrogenase NAD-binding" evidence="3">
    <location>
        <begin position="99"/>
        <end position="272"/>
    </location>
</feature>
<dbReference type="PANTHER" id="PTHR43333">
    <property type="entry name" value="2-HACID_DH_C DOMAIN-CONTAINING PROTEIN"/>
    <property type="match status" value="1"/>
</dbReference>
<evidence type="ECO:0000313" key="5">
    <source>
        <dbReference type="Proteomes" id="UP001216189"/>
    </source>
</evidence>
<dbReference type="PANTHER" id="PTHR43333:SF1">
    <property type="entry name" value="D-ISOMER SPECIFIC 2-HYDROXYACID DEHYDROGENASE NAD-BINDING DOMAIN-CONTAINING PROTEIN"/>
    <property type="match status" value="1"/>
</dbReference>
<evidence type="ECO:0000256" key="2">
    <source>
        <dbReference type="ARBA" id="ARBA00023027"/>
    </source>
</evidence>
<organism evidence="4 5">
    <name type="scientific">Vibrio chanodichtyis</name>
    <dbReference type="NCBI Taxonomy" id="3027932"/>
    <lineage>
        <taxon>Bacteria</taxon>
        <taxon>Pseudomonadati</taxon>
        <taxon>Pseudomonadota</taxon>
        <taxon>Gammaproteobacteria</taxon>
        <taxon>Vibrionales</taxon>
        <taxon>Vibrionaceae</taxon>
        <taxon>Vibrio</taxon>
    </lineage>
</organism>
<dbReference type="InterPro" id="IPR036291">
    <property type="entry name" value="NAD(P)-bd_dom_sf"/>
</dbReference>
<dbReference type="EMBL" id="JARBFT010000011">
    <property type="protein sequence ID" value="MDE1515514.1"/>
    <property type="molecule type" value="Genomic_DNA"/>
</dbReference>
<evidence type="ECO:0000256" key="1">
    <source>
        <dbReference type="ARBA" id="ARBA00023002"/>
    </source>
</evidence>
<keyword evidence="5" id="KW-1185">Reference proteome</keyword>
<dbReference type="SUPFAM" id="SSF52283">
    <property type="entry name" value="Formate/glycerate dehydrogenase catalytic domain-like"/>
    <property type="match status" value="1"/>
</dbReference>
<accession>A0ABT5V1H7</accession>
<dbReference type="Gene3D" id="3.40.50.720">
    <property type="entry name" value="NAD(P)-binding Rossmann-like Domain"/>
    <property type="match status" value="2"/>
</dbReference>
<evidence type="ECO:0000313" key="4">
    <source>
        <dbReference type="EMBL" id="MDE1515514.1"/>
    </source>
</evidence>
<gene>
    <name evidence="4" type="ORF">PUN32_10880</name>
</gene>
<sequence>MNNFHYLYILTEHDQHYRELLKQRQLPELRLTDDRTQATILLAAPPLAARCLDDFPRLQWLQSAYAGVDTLIKPQLRQDYQLTNIKGIFGQLIAEYVMGYALQQQRDFAIYHRQQLQRYWQPHPYASLANQTMVILGTGSIGSHLAKVAKLFGLRVIGVNRTGVPSCEGDFDATYPISELSLALARADLLVNTLPNTLATAGLLNHANLRHCHQALLFNVGRGATLVEQDLPALLAAGHIRHAFLDVFEHEPLATEHPFWQHPAITVTPHIAAVSFPEQVIDIFADNYQRWREQRPLRNAIDFAKGY</sequence>
<dbReference type="Proteomes" id="UP001216189">
    <property type="component" value="Unassembled WGS sequence"/>
</dbReference>